<sequence length="360" mass="40115">MTGLTDEEFCAKLENHFAMYRMNLRSPLVEQITTDRWYRAEVFLVNEIGLFKRADMAPDKEVHLGCDLLVPSSPDSLTPLQLDTTCDLTIRPATWSDSTDPSCIPPTGVAGFVASGKGAFEYTITPKHPGQQRYGPRYLRIYCKRIENFTQQPLADTLDDWILPLVVGPVLLMEPTTAVETNKDNSHAPIGCWPEGTQMVHSGYRLTGLLGLSVAKEAHPSKVTITELGEATDLIKSNVSLNNYLARTCDLVVQPLLWGSESQASLCGKADIILASDVLYESEFFEDLVKTFVDLCSLPFGKIYIGYKRRGFDAEEEARFWELCRHHFKVTLLTASDEDGCLVPPLAVTSGVQLYRLTLL</sequence>
<reference evidence="1" key="1">
    <citation type="submission" date="2016-04" db="EMBL/GenBank/DDBJ databases">
        <authorList>
            <person name="Evans L.H."/>
            <person name="Alamgir A."/>
            <person name="Owens N."/>
            <person name="Weber N.D."/>
            <person name="Virtaneva K."/>
            <person name="Barbian K."/>
            <person name="Babar A."/>
            <person name="Rosenke K."/>
        </authorList>
    </citation>
    <scope>NUCLEOTIDE SEQUENCE [LARGE SCALE GENOMIC DNA]</scope>
    <source>
        <strain evidence="1">CBS 101.48</strain>
    </source>
</reference>
<dbReference type="InterPro" id="IPR019410">
    <property type="entry name" value="Methyltransf_16"/>
</dbReference>
<dbReference type="Proteomes" id="UP000078561">
    <property type="component" value="Unassembled WGS sequence"/>
</dbReference>
<organism evidence="1">
    <name type="scientific">Absidia glauca</name>
    <name type="common">Pin mould</name>
    <dbReference type="NCBI Taxonomy" id="4829"/>
    <lineage>
        <taxon>Eukaryota</taxon>
        <taxon>Fungi</taxon>
        <taxon>Fungi incertae sedis</taxon>
        <taxon>Mucoromycota</taxon>
        <taxon>Mucoromycotina</taxon>
        <taxon>Mucoromycetes</taxon>
        <taxon>Mucorales</taxon>
        <taxon>Cunninghamellaceae</taxon>
        <taxon>Absidia</taxon>
    </lineage>
</organism>
<dbReference type="PANTHER" id="PTHR14614:SF132">
    <property type="entry name" value="PROTEIN-LYSINE METHYLTRANSFERASE C42C1.13"/>
    <property type="match status" value="1"/>
</dbReference>
<name>A0A163K689_ABSGL</name>
<dbReference type="OrthoDB" id="407325at2759"/>
<dbReference type="PANTHER" id="PTHR14614">
    <property type="entry name" value="HEPATOCELLULAR CARCINOMA-ASSOCIATED ANTIGEN"/>
    <property type="match status" value="1"/>
</dbReference>
<dbReference type="OMA" id="HFSLYRI"/>
<dbReference type="STRING" id="4829.A0A163K689"/>
<evidence type="ECO:0000313" key="1">
    <source>
        <dbReference type="EMBL" id="SAM05681.1"/>
    </source>
</evidence>
<dbReference type="AlphaFoldDB" id="A0A163K689"/>
<dbReference type="Pfam" id="PF10294">
    <property type="entry name" value="Methyltransf_16"/>
    <property type="match status" value="1"/>
</dbReference>
<dbReference type="EMBL" id="LT554468">
    <property type="protein sequence ID" value="SAM05681.1"/>
    <property type="molecule type" value="Genomic_DNA"/>
</dbReference>
<keyword evidence="2" id="KW-1185">Reference proteome</keyword>
<accession>A0A163K689</accession>
<dbReference type="Gene3D" id="3.40.50.150">
    <property type="entry name" value="Vaccinia Virus protein VP39"/>
    <property type="match status" value="1"/>
</dbReference>
<protein>
    <submittedName>
        <fullName evidence="1">Uncharacterized protein</fullName>
    </submittedName>
</protein>
<proteinExistence type="predicted"/>
<dbReference type="InParanoid" id="A0A163K689"/>
<gene>
    <name evidence="1" type="primary">ABSGL_11556.1 scaffold 12295</name>
</gene>
<evidence type="ECO:0000313" key="2">
    <source>
        <dbReference type="Proteomes" id="UP000078561"/>
    </source>
</evidence>
<dbReference type="InterPro" id="IPR029063">
    <property type="entry name" value="SAM-dependent_MTases_sf"/>
</dbReference>